<proteinExistence type="predicted"/>
<evidence type="ECO:0000313" key="2">
    <source>
        <dbReference type="Proteomes" id="UP000659904"/>
    </source>
</evidence>
<protein>
    <submittedName>
        <fullName evidence="1">Uncharacterized protein</fullName>
    </submittedName>
</protein>
<dbReference type="AlphaFoldDB" id="A0A8J3KHT6"/>
<keyword evidence="2" id="KW-1185">Reference proteome</keyword>
<dbReference type="Proteomes" id="UP000659904">
    <property type="component" value="Unassembled WGS sequence"/>
</dbReference>
<reference evidence="1 2" key="1">
    <citation type="submission" date="2021-01" db="EMBL/GenBank/DDBJ databases">
        <title>Whole genome shotgun sequence of Catellatospora citrea NBRC 14495.</title>
        <authorList>
            <person name="Komaki H."/>
            <person name="Tamura T."/>
        </authorList>
    </citation>
    <scope>NUCLEOTIDE SEQUENCE [LARGE SCALE GENOMIC DNA]</scope>
    <source>
        <strain evidence="1 2">NBRC 14495</strain>
    </source>
</reference>
<evidence type="ECO:0000313" key="1">
    <source>
        <dbReference type="EMBL" id="GIF96154.1"/>
    </source>
</evidence>
<gene>
    <name evidence="1" type="ORF">Cci01nite_12480</name>
</gene>
<organism evidence="1 2">
    <name type="scientific">Catellatospora citrea</name>
    <dbReference type="NCBI Taxonomy" id="53366"/>
    <lineage>
        <taxon>Bacteria</taxon>
        <taxon>Bacillati</taxon>
        <taxon>Actinomycetota</taxon>
        <taxon>Actinomycetes</taxon>
        <taxon>Micromonosporales</taxon>
        <taxon>Micromonosporaceae</taxon>
        <taxon>Catellatospora</taxon>
    </lineage>
</organism>
<sequence>MTAPGAHVPGAVALWEGAPDPKNLAEKRSPRGALVGGAAGSVRQMCGFDTFTRYMIVREREGVSIRLVIRSEGRTYVRVTWLRARHPAVSHSRAGRSYLAAVRELQLAAGRLRAAGAYPGGSDQVEAFRQVRSAWLAVVLSRHRLQR</sequence>
<accession>A0A8J3KHT6</accession>
<comment type="caution">
    <text evidence="1">The sequence shown here is derived from an EMBL/GenBank/DDBJ whole genome shotgun (WGS) entry which is preliminary data.</text>
</comment>
<dbReference type="EMBL" id="BONH01000003">
    <property type="protein sequence ID" value="GIF96154.1"/>
    <property type="molecule type" value="Genomic_DNA"/>
</dbReference>
<name>A0A8J3KHT6_9ACTN</name>